<dbReference type="AlphaFoldDB" id="A0A8J2JRH4"/>
<protein>
    <recommendedName>
        <fullName evidence="4">E3 ubiquitin-protein ligase Sina-like RING finger domain-containing protein</fullName>
    </recommendedName>
</protein>
<proteinExistence type="predicted"/>
<keyword evidence="1" id="KW-0479">Metal-binding</keyword>
<dbReference type="OrthoDB" id="4788989at2759"/>
<dbReference type="EMBL" id="CAJVCH010099977">
    <property type="protein sequence ID" value="CAG7723522.1"/>
    <property type="molecule type" value="Genomic_DNA"/>
</dbReference>
<gene>
    <name evidence="5" type="ORF">AFUS01_LOCUS12607</name>
</gene>
<dbReference type="Pfam" id="PF21362">
    <property type="entry name" value="Sina_RING"/>
    <property type="match status" value="1"/>
</dbReference>
<keyword evidence="6" id="KW-1185">Reference proteome</keyword>
<accession>A0A8J2JRH4</accession>
<organism evidence="5 6">
    <name type="scientific">Allacma fusca</name>
    <dbReference type="NCBI Taxonomy" id="39272"/>
    <lineage>
        <taxon>Eukaryota</taxon>
        <taxon>Metazoa</taxon>
        <taxon>Ecdysozoa</taxon>
        <taxon>Arthropoda</taxon>
        <taxon>Hexapoda</taxon>
        <taxon>Collembola</taxon>
        <taxon>Symphypleona</taxon>
        <taxon>Sminthuridae</taxon>
        <taxon>Allacma</taxon>
    </lineage>
</organism>
<evidence type="ECO:0000256" key="3">
    <source>
        <dbReference type="ARBA" id="ARBA00022833"/>
    </source>
</evidence>
<sequence>MLRADAGIKYLELCSVCGELLLPPIYQCQAGHLFCECCESKLDICPEEGCQRSVSTKIRNTYLERQLHKTILDCKYCSLRFPVLSFRDHQFDCLQRKQNLCLKLGLSCQSWVSLSEVASHLRSEHNLTGVELEDCSTSIEILQGVTRTSLDSNSVRWKPHFIQIGEKLFVLRTVLEPELQCVSWNVCFAGSDHSARNIFGMIRLSSLKLDSSEPTLQWHGKILSVHSQTIEKRFRVHVSTLKHFDSGAEKLDLTEAKLKWKIQAHIYSANDSDGNFNIDRDINTKFVVVADDASDPVKDNVPSNTTTNDFVGLLRTIRYHFKLFMETF</sequence>
<feature type="domain" description="E3 ubiquitin-protein ligase Sina-like RING finger" evidence="4">
    <location>
        <begin position="14"/>
        <end position="46"/>
    </location>
</feature>
<evidence type="ECO:0000313" key="6">
    <source>
        <dbReference type="Proteomes" id="UP000708208"/>
    </source>
</evidence>
<name>A0A8J2JRH4_9HEXA</name>
<dbReference type="GO" id="GO:0005737">
    <property type="term" value="C:cytoplasm"/>
    <property type="evidence" value="ECO:0007669"/>
    <property type="project" value="TreeGrafter"/>
</dbReference>
<dbReference type="PANTHER" id="PTHR45877:SF2">
    <property type="entry name" value="E3 UBIQUITIN-PROTEIN LIGASE SINA-RELATED"/>
    <property type="match status" value="1"/>
</dbReference>
<evidence type="ECO:0000256" key="2">
    <source>
        <dbReference type="ARBA" id="ARBA00022771"/>
    </source>
</evidence>
<dbReference type="InterPro" id="IPR004162">
    <property type="entry name" value="SINA-like_animal"/>
</dbReference>
<dbReference type="PANTHER" id="PTHR45877">
    <property type="entry name" value="E3 UBIQUITIN-PROTEIN LIGASE SIAH2"/>
    <property type="match status" value="1"/>
</dbReference>
<comment type="caution">
    <text evidence="5">The sequence shown here is derived from an EMBL/GenBank/DDBJ whole genome shotgun (WGS) entry which is preliminary data.</text>
</comment>
<evidence type="ECO:0000256" key="1">
    <source>
        <dbReference type="ARBA" id="ARBA00022723"/>
    </source>
</evidence>
<dbReference type="GO" id="GO:0031624">
    <property type="term" value="F:ubiquitin conjugating enzyme binding"/>
    <property type="evidence" value="ECO:0007669"/>
    <property type="project" value="TreeGrafter"/>
</dbReference>
<keyword evidence="3" id="KW-0862">Zinc</keyword>
<dbReference type="GO" id="GO:0043161">
    <property type="term" value="P:proteasome-mediated ubiquitin-dependent protein catabolic process"/>
    <property type="evidence" value="ECO:0007669"/>
    <property type="project" value="TreeGrafter"/>
</dbReference>
<evidence type="ECO:0000313" key="5">
    <source>
        <dbReference type="EMBL" id="CAG7723522.1"/>
    </source>
</evidence>
<evidence type="ECO:0000259" key="4">
    <source>
        <dbReference type="Pfam" id="PF21362"/>
    </source>
</evidence>
<dbReference type="GO" id="GO:0061630">
    <property type="term" value="F:ubiquitin protein ligase activity"/>
    <property type="evidence" value="ECO:0007669"/>
    <property type="project" value="TreeGrafter"/>
</dbReference>
<keyword evidence="2" id="KW-0863">Zinc-finger</keyword>
<dbReference type="InterPro" id="IPR049548">
    <property type="entry name" value="Sina-like_RING"/>
</dbReference>
<dbReference type="GO" id="GO:0008270">
    <property type="term" value="F:zinc ion binding"/>
    <property type="evidence" value="ECO:0007669"/>
    <property type="project" value="UniProtKB-KW"/>
</dbReference>
<reference evidence="5" key="1">
    <citation type="submission" date="2021-06" db="EMBL/GenBank/DDBJ databases">
        <authorList>
            <person name="Hodson N. C."/>
            <person name="Mongue J. A."/>
            <person name="Jaron S. K."/>
        </authorList>
    </citation>
    <scope>NUCLEOTIDE SEQUENCE</scope>
</reference>
<dbReference type="Proteomes" id="UP000708208">
    <property type="component" value="Unassembled WGS sequence"/>
</dbReference>